<dbReference type="InterPro" id="IPR006311">
    <property type="entry name" value="TAT_signal"/>
</dbReference>
<dbReference type="InterPro" id="IPR011447">
    <property type="entry name" value="DUF1552"/>
</dbReference>
<reference evidence="1 2" key="1">
    <citation type="submission" date="2019-02" db="EMBL/GenBank/DDBJ databases">
        <title>Deep-cultivation of Planctomycetes and their phenomic and genomic characterization uncovers novel biology.</title>
        <authorList>
            <person name="Wiegand S."/>
            <person name="Jogler M."/>
            <person name="Boedeker C."/>
            <person name="Pinto D."/>
            <person name="Vollmers J."/>
            <person name="Rivas-Marin E."/>
            <person name="Kohn T."/>
            <person name="Peeters S.H."/>
            <person name="Heuer A."/>
            <person name="Rast P."/>
            <person name="Oberbeckmann S."/>
            <person name="Bunk B."/>
            <person name="Jeske O."/>
            <person name="Meyerdierks A."/>
            <person name="Storesund J.E."/>
            <person name="Kallscheuer N."/>
            <person name="Luecker S."/>
            <person name="Lage O.M."/>
            <person name="Pohl T."/>
            <person name="Merkel B.J."/>
            <person name="Hornburger P."/>
            <person name="Mueller R.-W."/>
            <person name="Bruemmer F."/>
            <person name="Labrenz M."/>
            <person name="Spormann A.M."/>
            <person name="Op den Camp H."/>
            <person name="Overmann J."/>
            <person name="Amann R."/>
            <person name="Jetten M.S.M."/>
            <person name="Mascher T."/>
            <person name="Medema M.H."/>
            <person name="Devos D.P."/>
            <person name="Kaster A.-K."/>
            <person name="Ovreas L."/>
            <person name="Rohde M."/>
            <person name="Galperin M.Y."/>
            <person name="Jogler C."/>
        </authorList>
    </citation>
    <scope>NUCLEOTIDE SEQUENCE [LARGE SCALE GENOMIC DNA]</scope>
    <source>
        <strain evidence="1 2">Pla110</strain>
    </source>
</reference>
<accession>A0A518CJJ9</accession>
<evidence type="ECO:0000313" key="2">
    <source>
        <dbReference type="Proteomes" id="UP000317178"/>
    </source>
</evidence>
<evidence type="ECO:0000313" key="1">
    <source>
        <dbReference type="EMBL" id="QDU79390.1"/>
    </source>
</evidence>
<gene>
    <name evidence="1" type="ORF">Pla110_10980</name>
</gene>
<sequence length="453" mass="49111">MAMKIELNRRTFLQGMGVTMGLPLLEAMGGSSSSLLAATAGGEGAATAAAPTRMAFMFVPNGVIQKDWRPEGEGTNFEFAQTMKPLQAFKNDLNVFTNLCQDNGKAHGDGAGDHARASASYLTGAHPYKTSGADISNGISVDQVAALQVGNNTVLPSLEIGIEGGRNAGNCDSGYSCAYSSNISWKTPSLPVAKETQPSLVFDRLFGTNAKDRGKRDAARKSILDMVSDDARRLQQKLGQTDRQKVEEYFTSVRDLEKRIESRKKFNPVLPEGYTPPPSGRPTDKVDHIRQMYDLLALAFQTDATRISTYMLGNAGSGSSYPMVEVSEGHHQLSHHQNDEDKVAKLQRIDEFHINQFAYFLEKLKSIPEGEGTLLDNCMILYGSGLGDGNRHSHDNLPVILAGKAGGRIQTGRHQVYAENTPMNNLYLSMLDLVGADVTGVGDSNGRLEHLLA</sequence>
<dbReference type="RefSeq" id="WP_231742922.1">
    <property type="nucleotide sequence ID" value="NZ_CP036281.1"/>
</dbReference>
<dbReference type="AlphaFoldDB" id="A0A518CJJ9"/>
<proteinExistence type="predicted"/>
<dbReference type="Proteomes" id="UP000317178">
    <property type="component" value="Chromosome"/>
</dbReference>
<dbReference type="PROSITE" id="PS51318">
    <property type="entry name" value="TAT"/>
    <property type="match status" value="1"/>
</dbReference>
<name>A0A518CJJ9_9PLAN</name>
<protein>
    <recommendedName>
        <fullName evidence="3">DUF1552 domain-containing protein</fullName>
    </recommendedName>
</protein>
<dbReference type="Pfam" id="PF07586">
    <property type="entry name" value="HXXSHH"/>
    <property type="match status" value="1"/>
</dbReference>
<dbReference type="EMBL" id="CP036281">
    <property type="protein sequence ID" value="QDU79390.1"/>
    <property type="molecule type" value="Genomic_DNA"/>
</dbReference>
<organism evidence="1 2">
    <name type="scientific">Polystyrenella longa</name>
    <dbReference type="NCBI Taxonomy" id="2528007"/>
    <lineage>
        <taxon>Bacteria</taxon>
        <taxon>Pseudomonadati</taxon>
        <taxon>Planctomycetota</taxon>
        <taxon>Planctomycetia</taxon>
        <taxon>Planctomycetales</taxon>
        <taxon>Planctomycetaceae</taxon>
        <taxon>Polystyrenella</taxon>
    </lineage>
</organism>
<dbReference type="KEGG" id="plon:Pla110_10980"/>
<keyword evidence="2" id="KW-1185">Reference proteome</keyword>
<evidence type="ECO:0008006" key="3">
    <source>
        <dbReference type="Google" id="ProtNLM"/>
    </source>
</evidence>